<keyword evidence="1" id="KW-1133">Transmembrane helix</keyword>
<dbReference type="EMBL" id="CP024634">
    <property type="protein sequence ID" value="AYQ56536.1"/>
    <property type="molecule type" value="Genomic_DNA"/>
</dbReference>
<keyword evidence="1" id="KW-0472">Membrane</keyword>
<feature type="transmembrane region" description="Helical" evidence="1">
    <location>
        <begin position="20"/>
        <end position="41"/>
    </location>
</feature>
<sequence>MATHWTWLPPQTTMNNVYCSRFSLIIFITSILFELLWLALIKIDINTCLKNTFKWPELCDNSLDILIINMGIAWEIIHRDIILNLPFKHDYFIFYMFGYKRIVPDFLVEFSAILVISGALSFISFILCKIICNYRSKKNLP</sequence>
<evidence type="ECO:0000256" key="1">
    <source>
        <dbReference type="SAM" id="Phobius"/>
    </source>
</evidence>
<gene>
    <name evidence="2" type="ORF">MS2017_0808</name>
</gene>
<keyword evidence="1" id="KW-0812">Transmembrane</keyword>
<accession>A0A3G3IL28</accession>
<protein>
    <submittedName>
        <fullName evidence="2">Uncharacterized protein</fullName>
    </submittedName>
</protein>
<dbReference type="AlphaFoldDB" id="A0A3G3IL28"/>
<dbReference type="KEGG" id="bthg:MS2017_0808"/>
<name>A0A3G3IL28_9GAMM</name>
<organism evidence="2 3">
    <name type="scientific">Bathymodiolus thermophilus thioautotrophic gill symbiont</name>
    <dbReference type="NCBI Taxonomy" id="2360"/>
    <lineage>
        <taxon>Bacteria</taxon>
        <taxon>Pseudomonadati</taxon>
        <taxon>Pseudomonadota</taxon>
        <taxon>Gammaproteobacteria</taxon>
        <taxon>sulfur-oxidizing symbionts</taxon>
    </lineage>
</organism>
<feature type="transmembrane region" description="Helical" evidence="1">
    <location>
        <begin position="106"/>
        <end position="127"/>
    </location>
</feature>
<dbReference type="Proteomes" id="UP000278334">
    <property type="component" value="Chromosome"/>
</dbReference>
<reference evidence="2 3" key="1">
    <citation type="submission" date="2017-11" db="EMBL/GenBank/DDBJ databases">
        <title>Genome sequence of the bacterial symbiont EPR9N from a vent mussel Bathymodiolus thermophilus.</title>
        <authorList>
            <person name="Won Y.-J."/>
        </authorList>
    </citation>
    <scope>NUCLEOTIDE SEQUENCE [LARGE SCALE GENOMIC DNA]</scope>
    <source>
        <strain evidence="2 3">EPR9N</strain>
    </source>
</reference>
<evidence type="ECO:0000313" key="3">
    <source>
        <dbReference type="Proteomes" id="UP000278334"/>
    </source>
</evidence>
<evidence type="ECO:0000313" key="2">
    <source>
        <dbReference type="EMBL" id="AYQ56536.1"/>
    </source>
</evidence>
<proteinExistence type="predicted"/>